<keyword evidence="1" id="KW-0472">Membrane</keyword>
<feature type="transmembrane region" description="Helical" evidence="1">
    <location>
        <begin position="25"/>
        <end position="47"/>
    </location>
</feature>
<evidence type="ECO:0000256" key="1">
    <source>
        <dbReference type="SAM" id="Phobius"/>
    </source>
</evidence>
<evidence type="ECO:0008006" key="4">
    <source>
        <dbReference type="Google" id="ProtNLM"/>
    </source>
</evidence>
<sequence length="81" mass="9524">MVMTKRLVLLQRHNICNHRDGVHVWFRYCLHFICSAPMFYGALYVFAMQRLFCGAQHQRQVLLRLGPPTWHGAKGFLPLLL</sequence>
<accession>A0A0S3SQ30</accession>
<organism evidence="2 3">
    <name type="scientific">Vigna angularis var. angularis</name>
    <dbReference type="NCBI Taxonomy" id="157739"/>
    <lineage>
        <taxon>Eukaryota</taxon>
        <taxon>Viridiplantae</taxon>
        <taxon>Streptophyta</taxon>
        <taxon>Embryophyta</taxon>
        <taxon>Tracheophyta</taxon>
        <taxon>Spermatophyta</taxon>
        <taxon>Magnoliopsida</taxon>
        <taxon>eudicotyledons</taxon>
        <taxon>Gunneridae</taxon>
        <taxon>Pentapetalae</taxon>
        <taxon>rosids</taxon>
        <taxon>fabids</taxon>
        <taxon>Fabales</taxon>
        <taxon>Fabaceae</taxon>
        <taxon>Papilionoideae</taxon>
        <taxon>50 kb inversion clade</taxon>
        <taxon>NPAAA clade</taxon>
        <taxon>indigoferoid/millettioid clade</taxon>
        <taxon>Phaseoleae</taxon>
        <taxon>Vigna</taxon>
    </lineage>
</organism>
<dbReference type="Proteomes" id="UP000291084">
    <property type="component" value="Chromosome 8"/>
</dbReference>
<gene>
    <name evidence="2" type="primary">Vigan.08G160100</name>
    <name evidence="2" type="ORF">VIGAN_08160100</name>
</gene>
<keyword evidence="3" id="KW-1185">Reference proteome</keyword>
<proteinExistence type="predicted"/>
<reference evidence="2 3" key="1">
    <citation type="journal article" date="2015" name="Sci. Rep.">
        <title>The power of single molecule real-time sequencing technology in the de novo assembly of a eukaryotic genome.</title>
        <authorList>
            <person name="Sakai H."/>
            <person name="Naito K."/>
            <person name="Ogiso-Tanaka E."/>
            <person name="Takahashi Y."/>
            <person name="Iseki K."/>
            <person name="Muto C."/>
            <person name="Satou K."/>
            <person name="Teruya K."/>
            <person name="Shiroma A."/>
            <person name="Shimoji M."/>
            <person name="Hirano T."/>
            <person name="Itoh T."/>
            <person name="Kaga A."/>
            <person name="Tomooka N."/>
        </authorList>
    </citation>
    <scope>NUCLEOTIDE SEQUENCE [LARGE SCALE GENOMIC DNA]</scope>
    <source>
        <strain evidence="3">cv. Shumari</strain>
    </source>
</reference>
<name>A0A0S3SQ30_PHAAN</name>
<evidence type="ECO:0000313" key="3">
    <source>
        <dbReference type="Proteomes" id="UP000291084"/>
    </source>
</evidence>
<keyword evidence="1" id="KW-1133">Transmembrane helix</keyword>
<dbReference type="EMBL" id="AP015041">
    <property type="protein sequence ID" value="BAT94949.1"/>
    <property type="molecule type" value="Genomic_DNA"/>
</dbReference>
<keyword evidence="1" id="KW-0812">Transmembrane</keyword>
<evidence type="ECO:0000313" key="2">
    <source>
        <dbReference type="EMBL" id="BAT94949.1"/>
    </source>
</evidence>
<protein>
    <recommendedName>
        <fullName evidence="4">Transmembrane protein</fullName>
    </recommendedName>
</protein>
<dbReference type="AlphaFoldDB" id="A0A0S3SQ30"/>